<dbReference type="GO" id="GO:0004930">
    <property type="term" value="F:G protein-coupled receptor activity"/>
    <property type="evidence" value="ECO:0007669"/>
    <property type="project" value="UniProtKB-KW"/>
</dbReference>
<evidence type="ECO:0000313" key="13">
    <source>
        <dbReference type="Proteomes" id="UP000275408"/>
    </source>
</evidence>
<dbReference type="OrthoDB" id="5985489at2759"/>
<dbReference type="GO" id="GO:0005886">
    <property type="term" value="C:plasma membrane"/>
    <property type="evidence" value="ECO:0007669"/>
    <property type="project" value="UniProtKB-SubCell"/>
</dbReference>
<evidence type="ECO:0000256" key="5">
    <source>
        <dbReference type="ARBA" id="ARBA00023040"/>
    </source>
</evidence>
<dbReference type="InterPro" id="IPR000276">
    <property type="entry name" value="GPCR_Rhodpsn"/>
</dbReference>
<reference evidence="12 13" key="1">
    <citation type="journal article" date="2018" name="Sci. Rep.">
        <title>Comparative analysis of the Pocillopora damicornis genome highlights role of immune system in coral evolution.</title>
        <authorList>
            <person name="Cunning R."/>
            <person name="Bay R.A."/>
            <person name="Gillette P."/>
            <person name="Baker A.C."/>
            <person name="Traylor-Knowles N."/>
        </authorList>
    </citation>
    <scope>NUCLEOTIDE SEQUENCE [LARGE SCALE GENOMIC DNA]</scope>
    <source>
        <strain evidence="12">RSMAS</strain>
        <tissue evidence="12">Whole animal</tissue>
    </source>
</reference>
<organism evidence="12 13">
    <name type="scientific">Pocillopora damicornis</name>
    <name type="common">Cauliflower coral</name>
    <name type="synonym">Millepora damicornis</name>
    <dbReference type="NCBI Taxonomy" id="46731"/>
    <lineage>
        <taxon>Eukaryota</taxon>
        <taxon>Metazoa</taxon>
        <taxon>Cnidaria</taxon>
        <taxon>Anthozoa</taxon>
        <taxon>Hexacorallia</taxon>
        <taxon>Scleractinia</taxon>
        <taxon>Astrocoeniina</taxon>
        <taxon>Pocilloporidae</taxon>
        <taxon>Pocillopora</taxon>
    </lineage>
</organism>
<keyword evidence="8 9" id="KW-0807">Transducer</keyword>
<feature type="domain" description="G-protein coupled receptors family 1 profile" evidence="11">
    <location>
        <begin position="53"/>
        <end position="296"/>
    </location>
</feature>
<comment type="similarity">
    <text evidence="9">Belongs to the G-protein coupled receptor 1 family.</text>
</comment>
<evidence type="ECO:0000256" key="7">
    <source>
        <dbReference type="ARBA" id="ARBA00023170"/>
    </source>
</evidence>
<keyword evidence="6 10" id="KW-0472">Membrane</keyword>
<accession>A0A3M6ULT6</accession>
<feature type="transmembrane region" description="Helical" evidence="10">
    <location>
        <begin position="188"/>
        <end position="214"/>
    </location>
</feature>
<feature type="transmembrane region" description="Helical" evidence="10">
    <location>
        <begin position="73"/>
        <end position="96"/>
    </location>
</feature>
<evidence type="ECO:0000256" key="8">
    <source>
        <dbReference type="ARBA" id="ARBA00023224"/>
    </source>
</evidence>
<keyword evidence="7 9" id="KW-0675">Receptor</keyword>
<evidence type="ECO:0000256" key="6">
    <source>
        <dbReference type="ARBA" id="ARBA00023136"/>
    </source>
</evidence>
<feature type="transmembrane region" description="Helical" evidence="10">
    <location>
        <begin position="38"/>
        <end position="61"/>
    </location>
</feature>
<evidence type="ECO:0000256" key="3">
    <source>
        <dbReference type="ARBA" id="ARBA00022692"/>
    </source>
</evidence>
<feature type="transmembrane region" description="Helical" evidence="10">
    <location>
        <begin position="116"/>
        <end position="137"/>
    </location>
</feature>
<dbReference type="InterPro" id="IPR050569">
    <property type="entry name" value="TAAR"/>
</dbReference>
<dbReference type="PANTHER" id="PTHR24249">
    <property type="entry name" value="HISTAMINE RECEPTOR-RELATED G-PROTEIN COUPLED RECEPTOR"/>
    <property type="match status" value="1"/>
</dbReference>
<dbReference type="PROSITE" id="PS00237">
    <property type="entry name" value="G_PROTEIN_RECEP_F1_1"/>
    <property type="match status" value="1"/>
</dbReference>
<dbReference type="Pfam" id="PF00001">
    <property type="entry name" value="7tm_1"/>
    <property type="match status" value="1"/>
</dbReference>
<dbReference type="Gene3D" id="1.20.1070.10">
    <property type="entry name" value="Rhodopsin 7-helix transmembrane proteins"/>
    <property type="match status" value="1"/>
</dbReference>
<dbReference type="PRINTS" id="PR00237">
    <property type="entry name" value="GPCRRHODOPSN"/>
</dbReference>
<dbReference type="EMBL" id="RCHS01001235">
    <property type="protein sequence ID" value="RMX54615.1"/>
    <property type="molecule type" value="Genomic_DNA"/>
</dbReference>
<comment type="caution">
    <text evidence="12">The sequence shown here is derived from an EMBL/GenBank/DDBJ whole genome shotgun (WGS) entry which is preliminary data.</text>
</comment>
<evidence type="ECO:0000256" key="10">
    <source>
        <dbReference type="SAM" id="Phobius"/>
    </source>
</evidence>
<evidence type="ECO:0000256" key="1">
    <source>
        <dbReference type="ARBA" id="ARBA00004651"/>
    </source>
</evidence>
<keyword evidence="3 9" id="KW-0812">Transmembrane</keyword>
<gene>
    <name evidence="12" type="ORF">pdam_00014096</name>
</gene>
<name>A0A3M6ULT6_POCDA</name>
<protein>
    <recommendedName>
        <fullName evidence="11">G-protein coupled receptors family 1 profile domain-containing protein</fullName>
    </recommendedName>
</protein>
<feature type="transmembrane region" description="Helical" evidence="10">
    <location>
        <begin position="158"/>
        <end position="176"/>
    </location>
</feature>
<dbReference type="AlphaFoldDB" id="A0A3M6ULT6"/>
<evidence type="ECO:0000256" key="2">
    <source>
        <dbReference type="ARBA" id="ARBA00022475"/>
    </source>
</evidence>
<dbReference type="Proteomes" id="UP000275408">
    <property type="component" value="Unassembled WGS sequence"/>
</dbReference>
<keyword evidence="4 10" id="KW-1133">Transmembrane helix</keyword>
<evidence type="ECO:0000313" key="12">
    <source>
        <dbReference type="EMBL" id="RMX54615.1"/>
    </source>
</evidence>
<evidence type="ECO:0000256" key="4">
    <source>
        <dbReference type="ARBA" id="ARBA00022989"/>
    </source>
</evidence>
<dbReference type="InterPro" id="IPR017452">
    <property type="entry name" value="GPCR_Rhodpsn_7TM"/>
</dbReference>
<evidence type="ECO:0000256" key="9">
    <source>
        <dbReference type="RuleBase" id="RU000688"/>
    </source>
</evidence>
<comment type="subcellular location">
    <subcellularLocation>
        <location evidence="1">Cell membrane</location>
        <topology evidence="1">Multi-pass membrane protein</topology>
    </subcellularLocation>
</comment>
<keyword evidence="5 9" id="KW-0297">G-protein coupled receptor</keyword>
<sequence length="477" mass="54147">MNFSVSTHSYFNRNRSVFICPDAPQFVWDLEERNSLQLAIAFVAIICPCTILLNLLAILAIQKSRRFQANSDILIVSLATADLLVGAVSMPLTIIVDALILQGTVSENIICKTSEAHVFIFYTAFNASGYHLIFIAYERYVAIVKYLEYRTKITKKPVKRYVVIAWIVALAVNAMFTALKVTGVRYEVILVIDIIYGTVLSISVLLLLFFYGMVGIKTLNQKRRNLSQVVAANRARTERRVAITLFLLTAAFFVSSVPFIVVNYLAPILPFFRENSIFRWAEIFLQLNSLVNPALYFYRNTLYRKIALTLLRYGKRQEIQPTVCIQDRTRVHRGSGASFEVRELVHTKQARSHSLSHTWTAGTLHRLNTNCKGVEPDAVMMNRRMSCPALTNYNNMHVVIQPVFRTVTVHIERAPRKKPTNRNLSNDGKDAKNTYHFKLARSKSVDENSLVGAKRVSQSLAEVISRRCNSMPSVLKI</sequence>
<dbReference type="SUPFAM" id="SSF81321">
    <property type="entry name" value="Family A G protein-coupled receptor-like"/>
    <property type="match status" value="1"/>
</dbReference>
<dbReference type="PROSITE" id="PS50262">
    <property type="entry name" value="G_PROTEIN_RECEP_F1_2"/>
    <property type="match status" value="1"/>
</dbReference>
<keyword evidence="13" id="KW-1185">Reference proteome</keyword>
<dbReference type="CDD" id="cd00637">
    <property type="entry name" value="7tm_classA_rhodopsin-like"/>
    <property type="match status" value="1"/>
</dbReference>
<proteinExistence type="inferred from homology"/>
<evidence type="ECO:0000259" key="11">
    <source>
        <dbReference type="PROSITE" id="PS50262"/>
    </source>
</evidence>
<feature type="transmembrane region" description="Helical" evidence="10">
    <location>
        <begin position="241"/>
        <end position="265"/>
    </location>
</feature>
<keyword evidence="2" id="KW-1003">Cell membrane</keyword>